<gene>
    <name evidence="2" type="ORF">QE152_g15836</name>
</gene>
<feature type="region of interest" description="Disordered" evidence="1">
    <location>
        <begin position="145"/>
        <end position="186"/>
    </location>
</feature>
<keyword evidence="3" id="KW-1185">Reference proteome</keyword>
<dbReference type="Proteomes" id="UP001458880">
    <property type="component" value="Unassembled WGS sequence"/>
</dbReference>
<feature type="compositionally biased region" description="Basic and acidic residues" evidence="1">
    <location>
        <begin position="158"/>
        <end position="169"/>
    </location>
</feature>
<dbReference type="EMBL" id="JASPKY010000159">
    <property type="protein sequence ID" value="KAK9729569.1"/>
    <property type="molecule type" value="Genomic_DNA"/>
</dbReference>
<reference evidence="2 3" key="1">
    <citation type="journal article" date="2024" name="BMC Genomics">
        <title>De novo assembly and annotation of Popillia japonica's genome with initial clues to its potential as an invasive pest.</title>
        <authorList>
            <person name="Cucini C."/>
            <person name="Boschi S."/>
            <person name="Funari R."/>
            <person name="Cardaioli E."/>
            <person name="Iannotti N."/>
            <person name="Marturano G."/>
            <person name="Paoli F."/>
            <person name="Bruttini M."/>
            <person name="Carapelli A."/>
            <person name="Frati F."/>
            <person name="Nardi F."/>
        </authorList>
    </citation>
    <scope>NUCLEOTIDE SEQUENCE [LARGE SCALE GENOMIC DNA]</scope>
    <source>
        <strain evidence="2">DMR45628</strain>
    </source>
</reference>
<dbReference type="AlphaFoldDB" id="A0AAW1L805"/>
<evidence type="ECO:0000313" key="3">
    <source>
        <dbReference type="Proteomes" id="UP001458880"/>
    </source>
</evidence>
<name>A0AAW1L805_POPJA</name>
<proteinExistence type="predicted"/>
<evidence type="ECO:0000313" key="2">
    <source>
        <dbReference type="EMBL" id="KAK9729569.1"/>
    </source>
</evidence>
<comment type="caution">
    <text evidence="2">The sequence shown here is derived from an EMBL/GenBank/DDBJ whole genome shotgun (WGS) entry which is preliminary data.</text>
</comment>
<protein>
    <submittedName>
        <fullName evidence="2">Uncharacterized protein</fullName>
    </submittedName>
</protein>
<organism evidence="2 3">
    <name type="scientific">Popillia japonica</name>
    <name type="common">Japanese beetle</name>
    <dbReference type="NCBI Taxonomy" id="7064"/>
    <lineage>
        <taxon>Eukaryota</taxon>
        <taxon>Metazoa</taxon>
        <taxon>Ecdysozoa</taxon>
        <taxon>Arthropoda</taxon>
        <taxon>Hexapoda</taxon>
        <taxon>Insecta</taxon>
        <taxon>Pterygota</taxon>
        <taxon>Neoptera</taxon>
        <taxon>Endopterygota</taxon>
        <taxon>Coleoptera</taxon>
        <taxon>Polyphaga</taxon>
        <taxon>Scarabaeiformia</taxon>
        <taxon>Scarabaeidae</taxon>
        <taxon>Rutelinae</taxon>
        <taxon>Popillia</taxon>
    </lineage>
</organism>
<accession>A0AAW1L805</accession>
<sequence length="186" mass="21245">MHAQVKGPHFGLVRESLAFTSRRSIKPQGPSLGSLRFYAGIRRTTYETTPSAEPIGITPHAAVRNPRNSSKIADKPQWVQLREKDVLAAKKELEALRKGDRQQQIVTQIKDRLGMVLTEKNRVMEKWKEYFEDLLNVENNREVTQWLPEEEESTENQELGKEEAKEAMKKLKSGKSADVDQISGEM</sequence>
<evidence type="ECO:0000256" key="1">
    <source>
        <dbReference type="SAM" id="MobiDB-lite"/>
    </source>
</evidence>